<dbReference type="Pfam" id="PF01047">
    <property type="entry name" value="MarR"/>
    <property type="match status" value="1"/>
</dbReference>
<sequence length="93" mass="10249">MTAGELATAEHLQPQSVTRALASLEEQGLIRRSRDEDDRRRHLIVLTDSGAATLTRRAGTTDRWLAEALARELTPAECRVLAVAADLLEQLQT</sequence>
<accession>A0A5C4VT68</accession>
<dbReference type="GO" id="GO:0003677">
    <property type="term" value="F:DNA binding"/>
    <property type="evidence" value="ECO:0007669"/>
    <property type="project" value="UniProtKB-KW"/>
</dbReference>
<gene>
    <name evidence="4" type="ORF">FH608_037325</name>
</gene>
<dbReference type="Gene3D" id="1.10.287.100">
    <property type="match status" value="1"/>
</dbReference>
<protein>
    <submittedName>
        <fullName evidence="4">MarR family transcriptional regulator</fullName>
    </submittedName>
</protein>
<dbReference type="RefSeq" id="WP_139635093.1">
    <property type="nucleotide sequence ID" value="NZ_VDLX02000017.1"/>
</dbReference>
<evidence type="ECO:0000256" key="3">
    <source>
        <dbReference type="ARBA" id="ARBA00023163"/>
    </source>
</evidence>
<dbReference type="OrthoDB" id="3628964at2"/>
<dbReference type="InterPro" id="IPR036390">
    <property type="entry name" value="WH_DNA-bd_sf"/>
</dbReference>
<dbReference type="PROSITE" id="PS01117">
    <property type="entry name" value="HTH_MARR_1"/>
    <property type="match status" value="1"/>
</dbReference>
<dbReference type="PROSITE" id="PS50995">
    <property type="entry name" value="HTH_MARR_2"/>
    <property type="match status" value="1"/>
</dbReference>
<dbReference type="InterPro" id="IPR000835">
    <property type="entry name" value="HTH_MarR-typ"/>
</dbReference>
<dbReference type="GO" id="GO:0003700">
    <property type="term" value="F:DNA-binding transcription factor activity"/>
    <property type="evidence" value="ECO:0007669"/>
    <property type="project" value="InterPro"/>
</dbReference>
<keyword evidence="2" id="KW-0238">DNA-binding</keyword>
<evidence type="ECO:0000256" key="2">
    <source>
        <dbReference type="ARBA" id="ARBA00023125"/>
    </source>
</evidence>
<evidence type="ECO:0000313" key="4">
    <source>
        <dbReference type="EMBL" id="KAB8190113.1"/>
    </source>
</evidence>
<dbReference type="EMBL" id="VDLX02000017">
    <property type="protein sequence ID" value="KAB8190113.1"/>
    <property type="molecule type" value="Genomic_DNA"/>
</dbReference>
<dbReference type="Proteomes" id="UP000312512">
    <property type="component" value="Unassembled WGS sequence"/>
</dbReference>
<organism evidence="4 5">
    <name type="scientific">Nonomuraea phyllanthi</name>
    <dbReference type="NCBI Taxonomy" id="2219224"/>
    <lineage>
        <taxon>Bacteria</taxon>
        <taxon>Bacillati</taxon>
        <taxon>Actinomycetota</taxon>
        <taxon>Actinomycetes</taxon>
        <taxon>Streptosporangiales</taxon>
        <taxon>Streptosporangiaceae</taxon>
        <taxon>Nonomuraea</taxon>
    </lineage>
</organism>
<evidence type="ECO:0000256" key="1">
    <source>
        <dbReference type="ARBA" id="ARBA00023015"/>
    </source>
</evidence>
<dbReference type="SUPFAM" id="SSF46785">
    <property type="entry name" value="Winged helix' DNA-binding domain"/>
    <property type="match status" value="1"/>
</dbReference>
<name>A0A5C4VT68_9ACTN</name>
<dbReference type="SMART" id="SM00347">
    <property type="entry name" value="HTH_MARR"/>
    <property type="match status" value="1"/>
</dbReference>
<proteinExistence type="predicted"/>
<dbReference type="Gene3D" id="1.10.10.10">
    <property type="entry name" value="Winged helix-like DNA-binding domain superfamily/Winged helix DNA-binding domain"/>
    <property type="match status" value="1"/>
</dbReference>
<dbReference type="InterPro" id="IPR052526">
    <property type="entry name" value="HTH-type_Bedaq_tolerance"/>
</dbReference>
<comment type="caution">
    <text evidence="4">The sequence shown here is derived from an EMBL/GenBank/DDBJ whole genome shotgun (WGS) entry which is preliminary data.</text>
</comment>
<dbReference type="InterPro" id="IPR036388">
    <property type="entry name" value="WH-like_DNA-bd_sf"/>
</dbReference>
<dbReference type="AlphaFoldDB" id="A0A5C4VT68"/>
<evidence type="ECO:0000313" key="5">
    <source>
        <dbReference type="Proteomes" id="UP000312512"/>
    </source>
</evidence>
<keyword evidence="1" id="KW-0805">Transcription regulation</keyword>
<dbReference type="PANTHER" id="PTHR39515">
    <property type="entry name" value="CONSERVED PROTEIN"/>
    <property type="match status" value="1"/>
</dbReference>
<reference evidence="4 5" key="1">
    <citation type="submission" date="2019-10" db="EMBL/GenBank/DDBJ databases">
        <title>Nonomuraea sp. nov., isolated from Phyllanthus amarus.</title>
        <authorList>
            <person name="Klykleung N."/>
            <person name="Tanasupawat S."/>
        </authorList>
    </citation>
    <scope>NUCLEOTIDE SEQUENCE [LARGE SCALE GENOMIC DNA]</scope>
    <source>
        <strain evidence="4 5">PA1-10</strain>
    </source>
</reference>
<keyword evidence="5" id="KW-1185">Reference proteome</keyword>
<keyword evidence="3" id="KW-0804">Transcription</keyword>
<dbReference type="InterPro" id="IPR023187">
    <property type="entry name" value="Tscrpt_reg_MarR-type_CS"/>
</dbReference>
<dbReference type="PANTHER" id="PTHR39515:SF2">
    <property type="entry name" value="HTH-TYPE TRANSCRIPTIONAL REGULATOR RV0880"/>
    <property type="match status" value="1"/>
</dbReference>